<dbReference type="Proteomes" id="UP000274756">
    <property type="component" value="Unassembled WGS sequence"/>
</dbReference>
<proteinExistence type="predicted"/>
<name>A0A0N4US77_DRAME</name>
<keyword evidence="3" id="KW-1185">Reference proteome</keyword>
<dbReference type="AlphaFoldDB" id="A0A0N4US77"/>
<organism evidence="2 4">
    <name type="scientific">Dracunculus medinensis</name>
    <name type="common">Guinea worm</name>
    <dbReference type="NCBI Taxonomy" id="318479"/>
    <lineage>
        <taxon>Eukaryota</taxon>
        <taxon>Metazoa</taxon>
        <taxon>Ecdysozoa</taxon>
        <taxon>Nematoda</taxon>
        <taxon>Chromadorea</taxon>
        <taxon>Rhabditida</taxon>
        <taxon>Spirurina</taxon>
        <taxon>Dracunculoidea</taxon>
        <taxon>Dracunculidae</taxon>
        <taxon>Dracunculus</taxon>
    </lineage>
</organism>
<reference evidence="1 3" key="2">
    <citation type="submission" date="2018-11" db="EMBL/GenBank/DDBJ databases">
        <authorList>
            <consortium name="Pathogen Informatics"/>
        </authorList>
    </citation>
    <scope>NUCLEOTIDE SEQUENCE [LARGE SCALE GENOMIC DNA]</scope>
</reference>
<dbReference type="EMBL" id="UYYG01000658">
    <property type="protein sequence ID" value="VDN54329.1"/>
    <property type="molecule type" value="Genomic_DNA"/>
</dbReference>
<gene>
    <name evidence="1" type="ORF">DME_LOCUS4302</name>
</gene>
<evidence type="ECO:0000313" key="3">
    <source>
        <dbReference type="Proteomes" id="UP000274756"/>
    </source>
</evidence>
<reference evidence="4" key="1">
    <citation type="submission" date="2017-02" db="UniProtKB">
        <authorList>
            <consortium name="WormBaseParasite"/>
        </authorList>
    </citation>
    <scope>IDENTIFICATION</scope>
</reference>
<protein>
    <submittedName>
        <fullName evidence="4">Secreted protein</fullName>
    </submittedName>
</protein>
<evidence type="ECO:0000313" key="1">
    <source>
        <dbReference type="EMBL" id="VDN54329.1"/>
    </source>
</evidence>
<evidence type="ECO:0000313" key="2">
    <source>
        <dbReference type="Proteomes" id="UP000038040"/>
    </source>
</evidence>
<evidence type="ECO:0000313" key="4">
    <source>
        <dbReference type="WBParaSite" id="DME_0001090901-mRNA-1"/>
    </source>
</evidence>
<dbReference type="Proteomes" id="UP000038040">
    <property type="component" value="Unplaced"/>
</dbReference>
<dbReference type="WBParaSite" id="DME_0001090901-mRNA-1">
    <property type="protein sequence ID" value="DME_0001090901-mRNA-1"/>
    <property type="gene ID" value="DME_0001090901"/>
</dbReference>
<sequence length="122" mass="14069">MSIVAYMKIILLAILAISAFKNYSIEFKSVNFLLRLFLLDFFDEIGRTLDANSDRRLIFGSTCVSQLCKESSEFSLKNLLGLLGFALFEMAYRFFEWNSFTMEAVEVPNGFCLMDFVLRRLA</sequence>
<accession>A0A0N4US77</accession>